<evidence type="ECO:0000256" key="4">
    <source>
        <dbReference type="ARBA" id="ARBA00022989"/>
    </source>
</evidence>
<protein>
    <submittedName>
        <fullName evidence="12">Ferric-chelate reductase</fullName>
    </submittedName>
</protein>
<dbReference type="InterPro" id="IPR039261">
    <property type="entry name" value="FNR_nucleotide-bd"/>
</dbReference>
<evidence type="ECO:0000256" key="8">
    <source>
        <dbReference type="SAM" id="Phobius"/>
    </source>
</evidence>
<dbReference type="GO" id="GO:0006879">
    <property type="term" value="P:intracellular iron ion homeostasis"/>
    <property type="evidence" value="ECO:0007669"/>
    <property type="project" value="TreeGrafter"/>
</dbReference>
<evidence type="ECO:0000256" key="1">
    <source>
        <dbReference type="ARBA" id="ARBA00004141"/>
    </source>
</evidence>
<dbReference type="GO" id="GO:0006826">
    <property type="term" value="P:iron ion transport"/>
    <property type="evidence" value="ECO:0007669"/>
    <property type="project" value="TreeGrafter"/>
</dbReference>
<organism evidence="12 13">
    <name type="scientific">Arthroderma otae (strain ATCC MYA-4605 / CBS 113480)</name>
    <name type="common">Microsporum canis</name>
    <dbReference type="NCBI Taxonomy" id="554155"/>
    <lineage>
        <taxon>Eukaryota</taxon>
        <taxon>Fungi</taxon>
        <taxon>Dikarya</taxon>
        <taxon>Ascomycota</taxon>
        <taxon>Pezizomycotina</taxon>
        <taxon>Eurotiomycetes</taxon>
        <taxon>Eurotiomycetidae</taxon>
        <taxon>Onygenales</taxon>
        <taxon>Arthrodermataceae</taxon>
        <taxon>Microsporum</taxon>
    </lineage>
</organism>
<feature type="chain" id="PRO_5002951349" evidence="9">
    <location>
        <begin position="19"/>
        <end position="793"/>
    </location>
</feature>
<keyword evidence="3 8" id="KW-0812">Transmembrane</keyword>
<feature type="transmembrane region" description="Helical" evidence="8">
    <location>
        <begin position="294"/>
        <end position="318"/>
    </location>
</feature>
<dbReference type="InterPro" id="IPR013130">
    <property type="entry name" value="Fe3_Rdtase_TM_dom"/>
</dbReference>
<evidence type="ECO:0000256" key="3">
    <source>
        <dbReference type="ARBA" id="ARBA00022692"/>
    </source>
</evidence>
<dbReference type="STRING" id="554155.C5FD59"/>
<dbReference type="eggNOG" id="KOG0039">
    <property type="taxonomic scope" value="Eukaryota"/>
</dbReference>
<dbReference type="VEuPathDB" id="FungiDB:MCYG_00631"/>
<feature type="transmembrane region" description="Helical" evidence="8">
    <location>
        <begin position="393"/>
        <end position="416"/>
    </location>
</feature>
<keyword evidence="9" id="KW-0732">Signal</keyword>
<dbReference type="InterPro" id="IPR013121">
    <property type="entry name" value="Fe_red_NAD-bd_6"/>
</dbReference>
<reference evidence="13" key="1">
    <citation type="journal article" date="2012" name="MBio">
        <title>Comparative genome analysis of Trichophyton rubrum and related dermatophytes reveals candidate genes involved in infection.</title>
        <authorList>
            <person name="Martinez D.A."/>
            <person name="Oliver B.G."/>
            <person name="Graeser Y."/>
            <person name="Goldberg J.M."/>
            <person name="Li W."/>
            <person name="Martinez-Rossi N.M."/>
            <person name="Monod M."/>
            <person name="Shelest E."/>
            <person name="Barton R.C."/>
            <person name="Birch E."/>
            <person name="Brakhage A.A."/>
            <person name="Chen Z."/>
            <person name="Gurr S.J."/>
            <person name="Heiman D."/>
            <person name="Heitman J."/>
            <person name="Kosti I."/>
            <person name="Rossi A."/>
            <person name="Saif S."/>
            <person name="Samalova M."/>
            <person name="Saunders C.W."/>
            <person name="Shea T."/>
            <person name="Summerbell R.C."/>
            <person name="Xu J."/>
            <person name="Young S."/>
            <person name="Zeng Q."/>
            <person name="Birren B.W."/>
            <person name="Cuomo C.A."/>
            <person name="White T.C."/>
        </authorList>
    </citation>
    <scope>NUCLEOTIDE SEQUENCE [LARGE SCALE GENOMIC DNA]</scope>
    <source>
        <strain evidence="13">ATCC MYA-4605 / CBS 113480</strain>
    </source>
</reference>
<keyword evidence="7 8" id="KW-0472">Membrane</keyword>
<dbReference type="Gene3D" id="3.40.50.80">
    <property type="entry name" value="Nucleotide-binding domain of ferredoxin-NADP reductase (FNR) module"/>
    <property type="match status" value="1"/>
</dbReference>
<dbReference type="Pfam" id="PF08030">
    <property type="entry name" value="NAD_binding_6"/>
    <property type="match status" value="1"/>
</dbReference>
<feature type="domain" description="Ferric reductase NAD binding" evidence="11">
    <location>
        <begin position="609"/>
        <end position="773"/>
    </location>
</feature>
<dbReference type="SFLD" id="SFLDG01168">
    <property type="entry name" value="Ferric_reductase_subgroup_(FRE"/>
    <property type="match status" value="1"/>
</dbReference>
<feature type="transmembrane region" description="Helical" evidence="8">
    <location>
        <begin position="159"/>
        <end position="183"/>
    </location>
</feature>
<feature type="transmembrane region" description="Helical" evidence="8">
    <location>
        <begin position="330"/>
        <end position="349"/>
    </location>
</feature>
<comment type="subcellular location">
    <subcellularLocation>
        <location evidence="1">Membrane</location>
        <topology evidence="1">Multi-pass membrane protein</topology>
    </subcellularLocation>
</comment>
<feature type="signal peptide" evidence="9">
    <location>
        <begin position="1"/>
        <end position="18"/>
    </location>
</feature>
<dbReference type="GeneID" id="9225833"/>
<keyword evidence="13" id="KW-1185">Reference proteome</keyword>
<gene>
    <name evidence="12" type="ORF">MCYG_00631</name>
</gene>
<dbReference type="OrthoDB" id="167398at2759"/>
<evidence type="ECO:0000313" key="13">
    <source>
        <dbReference type="Proteomes" id="UP000002035"/>
    </source>
</evidence>
<dbReference type="InterPro" id="IPR051410">
    <property type="entry name" value="Ferric/Cupric_Reductase"/>
</dbReference>
<dbReference type="Pfam" id="PF01794">
    <property type="entry name" value="Ferric_reduct"/>
    <property type="match status" value="1"/>
</dbReference>
<dbReference type="EMBL" id="DS995701">
    <property type="protein sequence ID" value="EEQ27743.1"/>
    <property type="molecule type" value="Genomic_DNA"/>
</dbReference>
<evidence type="ECO:0000259" key="11">
    <source>
        <dbReference type="Pfam" id="PF08030"/>
    </source>
</evidence>
<feature type="domain" description="Ferric oxidoreductase" evidence="10">
    <location>
        <begin position="289"/>
        <end position="408"/>
    </location>
</feature>
<name>C5FD59_ARTOC</name>
<evidence type="ECO:0000256" key="7">
    <source>
        <dbReference type="ARBA" id="ARBA00023136"/>
    </source>
</evidence>
<dbReference type="Proteomes" id="UP000002035">
    <property type="component" value="Unassembled WGS sequence"/>
</dbReference>
<dbReference type="RefSeq" id="XP_002850527.1">
    <property type="nucleotide sequence ID" value="XM_002850481.1"/>
</dbReference>
<evidence type="ECO:0000313" key="12">
    <source>
        <dbReference type="EMBL" id="EEQ27743.1"/>
    </source>
</evidence>
<dbReference type="OMA" id="YDGWTRH"/>
<sequence length="793" mass="89427">MLLFHIFLGAFLLSLVSSEELASTQICFSAVYGAYRSITFAGPPGEEYWITLCRNPLKVGSIYASAKVHCKPEEIAPGAAVLEEYCEKYAFQPLLPMSDFSANLTNEIIAKMRVVENGEIPLTEIITTPILISKKFFDLSLKTIVVYAGEVRTRHAHGYAMYGIWGIILILGMLNNFCSWVIFRQLKRNRDDLEGNNAITHKNISGFLKPLRYMSSWIRTHLTIPSAFGSYHLRTLYGCDMPTRIDSIVIFSYWLIITILCCVNYELFAGNLYWPTTNIQLCRYVADRTGVLSFANLPLIWIFAGRNNIFLWATGWSFRTFSIFHRQASLATTLLAIAHSVAYTVLYFLEGGSAGYIAAYKEQWFYMGVVGTVSMSFLVIFSCLWFRRKTYEVFLLIHIALSVVTIVSMFSHISIFTGEYDPYLWPLVAIWGFDRTLRLVRIVYCNFRVQFAGKYLQYTKAEACYDRVSDIIRLEVIPGATGISQKPGRYYFIYQPFRWTGYESHPFTLGAWAESPESVKEQCAKSDSSSSSLNENNKGREIYTATEASGIQKSCNSRPKEVKYIFWIRPLNGWTRQLRQQCLKSGGTAVSKQFLLEGPYGETTPLWAFESVLFIVGGTGIAAAVPYIQDHIRRASSTGAGTCTKDITLIWSVRQASFIHQVASRELRSAFGREDFNASFHLTSRDKNTTPIVSFSACTEAITPLDTPSANVKTSDDSSQALPTELKYKVKYGRPSMKTVIINSAKSASMTSSKLAVLVCGPDALADEAREAVHYAMLQGYRQIEYIEDAYSW</sequence>
<dbReference type="GO" id="GO:0015677">
    <property type="term" value="P:copper ion import"/>
    <property type="evidence" value="ECO:0007669"/>
    <property type="project" value="TreeGrafter"/>
</dbReference>
<evidence type="ECO:0000256" key="5">
    <source>
        <dbReference type="ARBA" id="ARBA00023002"/>
    </source>
</evidence>
<keyword evidence="6" id="KW-0406">Ion transport</keyword>
<dbReference type="HOGENOM" id="CLU_010365_1_0_1"/>
<dbReference type="PANTHER" id="PTHR32361">
    <property type="entry name" value="FERRIC/CUPRIC REDUCTASE TRANSMEMBRANE COMPONENT"/>
    <property type="match status" value="1"/>
</dbReference>
<evidence type="ECO:0000256" key="9">
    <source>
        <dbReference type="SAM" id="SignalP"/>
    </source>
</evidence>
<accession>C5FD59</accession>
<dbReference type="GO" id="GO:0000293">
    <property type="term" value="F:ferric-chelate reductase activity"/>
    <property type="evidence" value="ECO:0007669"/>
    <property type="project" value="TreeGrafter"/>
</dbReference>
<dbReference type="SUPFAM" id="SSF52343">
    <property type="entry name" value="Ferredoxin reductase-like, C-terminal NADP-linked domain"/>
    <property type="match status" value="1"/>
</dbReference>
<dbReference type="CDD" id="cd06186">
    <property type="entry name" value="NOX_Duox_like_FAD_NADP"/>
    <property type="match status" value="1"/>
</dbReference>
<feature type="transmembrane region" description="Helical" evidence="8">
    <location>
        <begin position="251"/>
        <end position="274"/>
    </location>
</feature>
<keyword evidence="4 8" id="KW-1133">Transmembrane helix</keyword>
<evidence type="ECO:0000256" key="6">
    <source>
        <dbReference type="ARBA" id="ARBA00023065"/>
    </source>
</evidence>
<proteinExistence type="predicted"/>
<feature type="transmembrane region" description="Helical" evidence="8">
    <location>
        <begin position="364"/>
        <end position="386"/>
    </location>
</feature>
<keyword evidence="5" id="KW-0560">Oxidoreductase</keyword>
<keyword evidence="2" id="KW-0813">Transport</keyword>
<evidence type="ECO:0000259" key="10">
    <source>
        <dbReference type="Pfam" id="PF01794"/>
    </source>
</evidence>
<evidence type="ECO:0000256" key="2">
    <source>
        <dbReference type="ARBA" id="ARBA00022448"/>
    </source>
</evidence>
<dbReference type="PANTHER" id="PTHR32361:SF9">
    <property type="entry name" value="FERRIC REDUCTASE TRANSMEMBRANE COMPONENT 3-RELATED"/>
    <property type="match status" value="1"/>
</dbReference>
<dbReference type="AlphaFoldDB" id="C5FD59"/>
<dbReference type="SFLD" id="SFLDS00052">
    <property type="entry name" value="Ferric_Reductase_Domain"/>
    <property type="match status" value="1"/>
</dbReference>
<dbReference type="GO" id="GO:0005886">
    <property type="term" value="C:plasma membrane"/>
    <property type="evidence" value="ECO:0007669"/>
    <property type="project" value="TreeGrafter"/>
</dbReference>